<sequence length="314" mass="33313">MQSSQSKRSGFTLIELLVVIAIIAILIGLLLPAVQKVREAAARMKCQNNLKQLGLAFHNYAGVNNDSFPMAYQFVTTPAPNAHAWGAWLLPMIEQENLFRQYDLRQPFFIPANQIVVRTHLKAFQCPSAPENRTYSGDLGPIIGGGSIPYSASASDYHVVTGVMGSLWTLLAAAPNSARGGALSANAMTTILGVTDGTSSTVLLAEIAGKNDRYVRGQKVGTGTEQGGGWGDPLSGENWLIGSDETGVVAPGSCVIGCTNSQPFGSTARGIYSFHTSGSNVLFCDGSVRFLASSTTPRNFVYMVTKSNGDLVAE</sequence>
<feature type="domain" description="DUF1559" evidence="2">
    <location>
        <begin position="35"/>
        <end position="296"/>
    </location>
</feature>
<dbReference type="AlphaFoldDB" id="A0A6C2YTN0"/>
<dbReference type="EMBL" id="LR593887">
    <property type="protein sequence ID" value="VTS05848.1"/>
    <property type="molecule type" value="Genomic_DNA"/>
</dbReference>
<dbReference type="InterPro" id="IPR027558">
    <property type="entry name" value="Pre_pil_HX9DG_C"/>
</dbReference>
<dbReference type="PROSITE" id="PS00409">
    <property type="entry name" value="PROKAR_NTER_METHYL"/>
    <property type="match status" value="1"/>
</dbReference>
<organism evidence="3">
    <name type="scientific">Tuwongella immobilis</name>
    <dbReference type="NCBI Taxonomy" id="692036"/>
    <lineage>
        <taxon>Bacteria</taxon>
        <taxon>Pseudomonadati</taxon>
        <taxon>Planctomycetota</taxon>
        <taxon>Planctomycetia</taxon>
        <taxon>Gemmatales</taxon>
        <taxon>Gemmataceae</taxon>
        <taxon>Tuwongella</taxon>
    </lineage>
</organism>
<evidence type="ECO:0000256" key="1">
    <source>
        <dbReference type="SAM" id="Phobius"/>
    </source>
</evidence>
<dbReference type="EMBL" id="LR586016">
    <property type="protein sequence ID" value="VIP04242.1"/>
    <property type="molecule type" value="Genomic_DNA"/>
</dbReference>
<gene>
    <name evidence="3" type="ORF">GMBLW1_49510</name>
</gene>
<keyword evidence="1" id="KW-1133">Transmembrane helix</keyword>
<protein>
    <recommendedName>
        <fullName evidence="2">DUF1559 domain-containing protein</fullName>
    </recommendedName>
</protein>
<dbReference type="SUPFAM" id="SSF54523">
    <property type="entry name" value="Pili subunits"/>
    <property type="match status" value="1"/>
</dbReference>
<dbReference type="RefSeq" id="WP_162661573.1">
    <property type="nucleotide sequence ID" value="NZ_LR593887.1"/>
</dbReference>
<keyword evidence="1" id="KW-0472">Membrane</keyword>
<dbReference type="Proteomes" id="UP000464378">
    <property type="component" value="Chromosome"/>
</dbReference>
<dbReference type="Pfam" id="PF07596">
    <property type="entry name" value="SBP_bac_10"/>
    <property type="match status" value="1"/>
</dbReference>
<reference evidence="3" key="1">
    <citation type="submission" date="2019-04" db="EMBL/GenBank/DDBJ databases">
        <authorList>
            <consortium name="Science for Life Laboratories"/>
        </authorList>
    </citation>
    <scope>NUCLEOTIDE SEQUENCE</scope>
    <source>
        <strain evidence="3">MBLW1</strain>
    </source>
</reference>
<keyword evidence="1" id="KW-0812">Transmembrane</keyword>
<dbReference type="InParanoid" id="A0A6C2YTN0"/>
<dbReference type="Pfam" id="PF07963">
    <property type="entry name" value="N_methyl"/>
    <property type="match status" value="1"/>
</dbReference>
<dbReference type="InterPro" id="IPR045584">
    <property type="entry name" value="Pilin-like"/>
</dbReference>
<name>A0A6C2YTN0_9BACT</name>
<dbReference type="InterPro" id="IPR012902">
    <property type="entry name" value="N_methyl_site"/>
</dbReference>
<dbReference type="NCBIfam" id="TIGR04294">
    <property type="entry name" value="pre_pil_HX9DG"/>
    <property type="match status" value="1"/>
</dbReference>
<dbReference type="Gene3D" id="3.30.700.10">
    <property type="entry name" value="Glycoprotein, Type 4 Pilin"/>
    <property type="match status" value="1"/>
</dbReference>
<keyword evidence="4" id="KW-1185">Reference proteome</keyword>
<feature type="transmembrane region" description="Helical" evidence="1">
    <location>
        <begin position="12"/>
        <end position="34"/>
    </location>
</feature>
<evidence type="ECO:0000313" key="3">
    <source>
        <dbReference type="EMBL" id="VIP04242.1"/>
    </source>
</evidence>
<dbReference type="KEGG" id="tim:GMBLW1_49510"/>
<dbReference type="NCBIfam" id="TIGR02532">
    <property type="entry name" value="IV_pilin_GFxxxE"/>
    <property type="match status" value="1"/>
</dbReference>
<evidence type="ECO:0000313" key="4">
    <source>
        <dbReference type="Proteomes" id="UP000464378"/>
    </source>
</evidence>
<proteinExistence type="predicted"/>
<dbReference type="InterPro" id="IPR011453">
    <property type="entry name" value="DUF1559"/>
</dbReference>
<accession>A0A6C2YTN0</accession>
<dbReference type="PANTHER" id="PTHR30093">
    <property type="entry name" value="GENERAL SECRETION PATHWAY PROTEIN G"/>
    <property type="match status" value="1"/>
</dbReference>
<dbReference type="PANTHER" id="PTHR30093:SF2">
    <property type="entry name" value="TYPE II SECRETION SYSTEM PROTEIN H"/>
    <property type="match status" value="1"/>
</dbReference>
<evidence type="ECO:0000259" key="2">
    <source>
        <dbReference type="Pfam" id="PF07596"/>
    </source>
</evidence>